<dbReference type="Gene3D" id="1.20.1250.20">
    <property type="entry name" value="MFS general substrate transporter like domains"/>
    <property type="match status" value="1"/>
</dbReference>
<comment type="caution">
    <text evidence="8">The sequence shown here is derived from an EMBL/GenBank/DDBJ whole genome shotgun (WGS) entry which is preliminary data.</text>
</comment>
<feature type="transmembrane region" description="Helical" evidence="6">
    <location>
        <begin position="312"/>
        <end position="334"/>
    </location>
</feature>
<protein>
    <submittedName>
        <fullName evidence="8">Major facilitator (MFS1) transporter-like protein</fullName>
    </submittedName>
</protein>
<dbReference type="PANTHER" id="PTHR23501:SF198">
    <property type="entry name" value="AZOLE RESISTANCE PROTEIN 1-RELATED"/>
    <property type="match status" value="1"/>
</dbReference>
<feature type="transmembrane region" description="Helical" evidence="6">
    <location>
        <begin position="110"/>
        <end position="130"/>
    </location>
</feature>
<feature type="transmembrane region" description="Helical" evidence="6">
    <location>
        <begin position="380"/>
        <end position="398"/>
    </location>
</feature>
<dbReference type="PRINTS" id="PR01036">
    <property type="entry name" value="TCRTETB"/>
</dbReference>
<dbReference type="PROSITE" id="PS50850">
    <property type="entry name" value="MFS"/>
    <property type="match status" value="1"/>
</dbReference>
<dbReference type="PANTHER" id="PTHR23501">
    <property type="entry name" value="MAJOR FACILITATOR SUPERFAMILY"/>
    <property type="match status" value="1"/>
</dbReference>
<evidence type="ECO:0000256" key="6">
    <source>
        <dbReference type="SAM" id="Phobius"/>
    </source>
</evidence>
<evidence type="ECO:0000256" key="1">
    <source>
        <dbReference type="ARBA" id="ARBA00004141"/>
    </source>
</evidence>
<dbReference type="GO" id="GO:0022857">
    <property type="term" value="F:transmembrane transporter activity"/>
    <property type="evidence" value="ECO:0007669"/>
    <property type="project" value="InterPro"/>
</dbReference>
<keyword evidence="3 6" id="KW-1133">Transmembrane helix</keyword>
<comment type="subcellular location">
    <subcellularLocation>
        <location evidence="1">Membrane</location>
        <topology evidence="1">Multi-pass membrane protein</topology>
    </subcellularLocation>
</comment>
<feature type="transmembrane region" description="Helical" evidence="6">
    <location>
        <begin position="449"/>
        <end position="467"/>
    </location>
</feature>
<feature type="transmembrane region" description="Helical" evidence="6">
    <location>
        <begin position="274"/>
        <end position="292"/>
    </location>
</feature>
<evidence type="ECO:0000313" key="8">
    <source>
        <dbReference type="EMBL" id="KAB5588384.1"/>
    </source>
</evidence>
<evidence type="ECO:0000259" key="7">
    <source>
        <dbReference type="PROSITE" id="PS50850"/>
    </source>
</evidence>
<feature type="transmembrane region" description="Helical" evidence="6">
    <location>
        <begin position="169"/>
        <end position="187"/>
    </location>
</feature>
<dbReference type="InterPro" id="IPR036259">
    <property type="entry name" value="MFS_trans_sf"/>
</dbReference>
<reference evidence="8 9" key="1">
    <citation type="journal article" date="2019" name="Fungal Biol. Biotechnol.">
        <title>Draft genome sequence of fastidious pathogen Ceratobasidium theobromae, which causes vascular-streak dieback in Theobroma cacao.</title>
        <authorList>
            <person name="Ali S.S."/>
            <person name="Asman A."/>
            <person name="Shao J."/>
            <person name="Firmansyah A.P."/>
            <person name="Susilo A.W."/>
            <person name="Rosmana A."/>
            <person name="McMahon P."/>
            <person name="Junaid M."/>
            <person name="Guest D."/>
            <person name="Kheng T.Y."/>
            <person name="Meinhardt L.W."/>
            <person name="Bailey B.A."/>
        </authorList>
    </citation>
    <scope>NUCLEOTIDE SEQUENCE [LARGE SCALE GENOMIC DNA]</scope>
    <source>
        <strain evidence="8 9">CT2</strain>
    </source>
</reference>
<organism evidence="8 9">
    <name type="scientific">Ceratobasidium theobromae</name>
    <dbReference type="NCBI Taxonomy" id="1582974"/>
    <lineage>
        <taxon>Eukaryota</taxon>
        <taxon>Fungi</taxon>
        <taxon>Dikarya</taxon>
        <taxon>Basidiomycota</taxon>
        <taxon>Agaricomycotina</taxon>
        <taxon>Agaricomycetes</taxon>
        <taxon>Cantharellales</taxon>
        <taxon>Ceratobasidiaceae</taxon>
        <taxon>Ceratobasidium</taxon>
    </lineage>
</organism>
<feature type="transmembrane region" description="Helical" evidence="6">
    <location>
        <begin position="410"/>
        <end position="429"/>
    </location>
</feature>
<keyword evidence="9" id="KW-1185">Reference proteome</keyword>
<dbReference type="AlphaFoldDB" id="A0A5N5Q9P6"/>
<dbReference type="Gene3D" id="1.20.1720.10">
    <property type="entry name" value="Multidrug resistance protein D"/>
    <property type="match status" value="1"/>
</dbReference>
<dbReference type="Proteomes" id="UP000383932">
    <property type="component" value="Unassembled WGS sequence"/>
</dbReference>
<feature type="transmembrane region" description="Helical" evidence="6">
    <location>
        <begin position="199"/>
        <end position="219"/>
    </location>
</feature>
<keyword evidence="4 6" id="KW-0472">Membrane</keyword>
<dbReference type="SUPFAM" id="SSF103473">
    <property type="entry name" value="MFS general substrate transporter"/>
    <property type="match status" value="1"/>
</dbReference>
<proteinExistence type="predicted"/>
<dbReference type="InterPro" id="IPR020846">
    <property type="entry name" value="MFS_dom"/>
</dbReference>
<feature type="domain" description="Major facilitator superfamily (MFS) profile" evidence="7">
    <location>
        <begin position="46"/>
        <end position="503"/>
    </location>
</feature>
<gene>
    <name evidence="8" type="ORF">CTheo_8170</name>
</gene>
<evidence type="ECO:0000256" key="2">
    <source>
        <dbReference type="ARBA" id="ARBA00022692"/>
    </source>
</evidence>
<evidence type="ECO:0000256" key="4">
    <source>
        <dbReference type="ARBA" id="ARBA00023136"/>
    </source>
</evidence>
<evidence type="ECO:0000256" key="5">
    <source>
        <dbReference type="SAM" id="MobiDB-lite"/>
    </source>
</evidence>
<evidence type="ECO:0000256" key="3">
    <source>
        <dbReference type="ARBA" id="ARBA00022989"/>
    </source>
</evidence>
<accession>A0A5N5Q9P6</accession>
<dbReference type="CDD" id="cd17502">
    <property type="entry name" value="MFS_Azr1_MDR_like"/>
    <property type="match status" value="1"/>
</dbReference>
<dbReference type="OrthoDB" id="10021397at2759"/>
<feature type="transmembrane region" description="Helical" evidence="6">
    <location>
        <begin position="136"/>
        <end position="157"/>
    </location>
</feature>
<dbReference type="EMBL" id="SSOP01000468">
    <property type="protein sequence ID" value="KAB5588384.1"/>
    <property type="molecule type" value="Genomic_DNA"/>
</dbReference>
<feature type="region of interest" description="Disordered" evidence="5">
    <location>
        <begin position="1"/>
        <end position="33"/>
    </location>
</feature>
<sequence length="554" mass="59796">MPPSGRISPAPNDSEKRETRESVASTEDPPTEHDDHYLTGMRLFLTSMGMLMSVLLVALDQTIVSTALPTIASKFNAFNKVTWIATGYFVTQGGLMLSYGQLLSIASTKWVYLVAIVLFEIGSLFCAVAPNVEFLIFGRVVAGMGGAGIFVSVLSIIAQVSRLEKRPMLLGTFGAIFGLSSVVGPLLGGAFTDHVSWRWCFYINLPLGAITVLVIISLIPERAPLSSVEYEGKTTMQKWISLDWTGSILTLVTITSLMLPLQWGGNERPWDDKVIIALFCVCGVLFPTLIFWEWRLGGRGILPTALFRRSSVGVFLSTVGFLASVASFMSTYYFPIYFQVAKGHSATHSGIDMLPYILSLICTSVGSGGIIGFTGQYWPFLFCSPLLISVSSGLLYTLDKNSGRGEEIGYQILFGVGIGGGLQTTLIAIQAEYAKEEELIPQASSLVSFLRLIGGLIGIAISGTILANEFNKFLALYAPELPHEVALAVRRNVAIIFTLPPEQQGPVVRAYLDALKRVFLIGVPTGACAALSVLLIKNYNLKARGVKPGSSGAT</sequence>
<dbReference type="GO" id="GO:0005886">
    <property type="term" value="C:plasma membrane"/>
    <property type="evidence" value="ECO:0007669"/>
    <property type="project" value="TreeGrafter"/>
</dbReference>
<feature type="transmembrane region" description="Helical" evidence="6">
    <location>
        <begin position="83"/>
        <end position="103"/>
    </location>
</feature>
<feature type="transmembrane region" description="Helical" evidence="6">
    <location>
        <begin position="354"/>
        <end position="373"/>
    </location>
</feature>
<name>A0A5N5Q9P6_9AGAM</name>
<dbReference type="InterPro" id="IPR011701">
    <property type="entry name" value="MFS"/>
</dbReference>
<feature type="transmembrane region" description="Helical" evidence="6">
    <location>
        <begin position="240"/>
        <end position="262"/>
    </location>
</feature>
<feature type="transmembrane region" description="Helical" evidence="6">
    <location>
        <begin position="518"/>
        <end position="536"/>
    </location>
</feature>
<dbReference type="Pfam" id="PF07690">
    <property type="entry name" value="MFS_1"/>
    <property type="match status" value="1"/>
</dbReference>
<keyword evidence="2 6" id="KW-0812">Transmembrane</keyword>
<evidence type="ECO:0000313" key="9">
    <source>
        <dbReference type="Proteomes" id="UP000383932"/>
    </source>
</evidence>
<feature type="transmembrane region" description="Helical" evidence="6">
    <location>
        <begin position="43"/>
        <end position="63"/>
    </location>
</feature>